<dbReference type="EC" id="5.4.99.2" evidence="3"/>
<evidence type="ECO:0000313" key="3">
    <source>
        <dbReference type="EMBL" id="EAX48142.1"/>
    </source>
</evidence>
<dbReference type="AlphaFoldDB" id="A1HP34"/>
<dbReference type="InterPro" id="IPR016176">
    <property type="entry name" value="Cbl-dep_enz_cat"/>
</dbReference>
<proteinExistence type="predicted"/>
<dbReference type="CDD" id="cd03680">
    <property type="entry name" value="MM_CoA_mutase_ICM_like"/>
    <property type="match status" value="1"/>
</dbReference>
<evidence type="ECO:0000256" key="1">
    <source>
        <dbReference type="ARBA" id="ARBA00023235"/>
    </source>
</evidence>
<sequence length="548" mass="61208">MANESLKAKLEAYTARVQKALAKFPERKNLPEQRIYTPLDLEGFDYERDLGFPGEYPFTRGVQPTMYRGRFWTMRQYAGFATAEESNKRYKFLLENGQTGLSVAFDLPTQIGYDSDHPMSEGEVGKVGVAIDSLADMEILFDGIPLDKVSTSMTINAPASVLLAMYIAVAEKQGVTPDKLNGTIQNDILKEYAARGTYIFPPKPSMRLITNIFEYCSKHVPNWNTISISGYHIREAGSTAAQEIAFTLADGIAYVDAAVKAGLNVDDFAGRLSFFFNAHNNVLEEVAKFRAARRMWAKIMRERFKAQNPKSWMLRFHTQTAGSMLTAQQPDNNIVRVALQTVAAVLGGTQSLHTNSKDEALALPTEDSVRIALRTQQIVAYESGLADVIDPLAGSYYIEAMTNKLENEAWEYIKKIDELGGAVVAIEKGYIQKEIQDSAYKWQMEVETKQRIIVGVNQFQIEEKPVEGLLRVDASVGELQKKKLADLRAKRDNAAVQEKLAALEKACQDENVNLMPYILDAVKVYATLGEICGVMRKVFGEYEAHVNL</sequence>
<dbReference type="eggNOG" id="COG1884">
    <property type="taxonomic scope" value="Bacteria"/>
</dbReference>
<dbReference type="GO" id="GO:0031419">
    <property type="term" value="F:cobalamin binding"/>
    <property type="evidence" value="ECO:0007669"/>
    <property type="project" value="InterPro"/>
</dbReference>
<comment type="caution">
    <text evidence="3">The sequence shown here is derived from an EMBL/GenBank/DDBJ whole genome shotgun (WGS) entry which is preliminary data.</text>
</comment>
<reference evidence="3 4" key="1">
    <citation type="submission" date="2007-01" db="EMBL/GenBank/DDBJ databases">
        <title>Annotation of the draft genome assembly of Thermosinus carboxydivorans Nor1.</title>
        <authorList>
            <consortium name="US DOE Joint Genome Institute (JGI-ORNL)"/>
            <person name="Larimer F."/>
            <person name="Land M."/>
            <person name="Hauser L."/>
        </authorList>
    </citation>
    <scope>NUCLEOTIDE SEQUENCE [LARGE SCALE GENOMIC DNA]</scope>
    <source>
        <strain evidence="3 4">Nor1</strain>
    </source>
</reference>
<gene>
    <name evidence="3" type="ORF">TcarDRAFT_1689</name>
</gene>
<dbReference type="PANTHER" id="PTHR48101">
    <property type="entry name" value="METHYLMALONYL-COA MUTASE, MITOCHONDRIAL-RELATED"/>
    <property type="match status" value="1"/>
</dbReference>
<evidence type="ECO:0000313" key="4">
    <source>
        <dbReference type="Proteomes" id="UP000005139"/>
    </source>
</evidence>
<dbReference type="RefSeq" id="WP_007288796.1">
    <property type="nucleotide sequence ID" value="NZ_AAWL01000004.1"/>
</dbReference>
<keyword evidence="4" id="KW-1185">Reference proteome</keyword>
<evidence type="ECO:0000259" key="2">
    <source>
        <dbReference type="Pfam" id="PF01642"/>
    </source>
</evidence>
<dbReference type="GO" id="GO:0004494">
    <property type="term" value="F:methylmalonyl-CoA mutase activity"/>
    <property type="evidence" value="ECO:0007669"/>
    <property type="project" value="UniProtKB-EC"/>
</dbReference>
<protein>
    <submittedName>
        <fullName evidence="3">Methylmalonyl-CoA mutase, large subunit</fullName>
        <ecNumber evidence="3">5.4.99.2</ecNumber>
    </submittedName>
</protein>
<dbReference type="OrthoDB" id="9762378at2"/>
<feature type="domain" description="Methylmalonyl-CoA mutase alpha/beta chain catalytic" evidence="2">
    <location>
        <begin position="29"/>
        <end position="541"/>
    </location>
</feature>
<reference evidence="3 4" key="2">
    <citation type="submission" date="2007-01" db="EMBL/GenBank/DDBJ databases">
        <title>Sequencing of the draft genome and assembly of Thermosinus carboxydivorans Nor1.</title>
        <authorList>
            <consortium name="US DOE Joint Genome Institute (JGI-PGF)"/>
            <person name="Copeland A."/>
            <person name="Lucas S."/>
            <person name="Lapidus A."/>
            <person name="Barry K."/>
            <person name="Glavina del Rio T."/>
            <person name="Dalin E."/>
            <person name="Tice H."/>
            <person name="Bruce D."/>
            <person name="Pitluck S."/>
            <person name="Richardson P."/>
        </authorList>
    </citation>
    <scope>NUCLEOTIDE SEQUENCE [LARGE SCALE GENOMIC DNA]</scope>
    <source>
        <strain evidence="3 4">Nor1</strain>
    </source>
</reference>
<dbReference type="InterPro" id="IPR006099">
    <property type="entry name" value="MeMalonylCoA_mutase_a/b_cat"/>
</dbReference>
<dbReference type="SUPFAM" id="SSF51703">
    <property type="entry name" value="Cobalamin (vitamin B12)-dependent enzymes"/>
    <property type="match status" value="1"/>
</dbReference>
<organism evidence="3 4">
    <name type="scientific">Thermosinus carboxydivorans Nor1</name>
    <dbReference type="NCBI Taxonomy" id="401526"/>
    <lineage>
        <taxon>Bacteria</taxon>
        <taxon>Bacillati</taxon>
        <taxon>Bacillota</taxon>
        <taxon>Negativicutes</taxon>
        <taxon>Selenomonadales</taxon>
        <taxon>Sporomusaceae</taxon>
        <taxon>Thermosinus</taxon>
    </lineage>
</organism>
<keyword evidence="1 3" id="KW-0413">Isomerase</keyword>
<dbReference type="EMBL" id="AAWL01000004">
    <property type="protein sequence ID" value="EAX48142.1"/>
    <property type="molecule type" value="Genomic_DNA"/>
</dbReference>
<dbReference type="Pfam" id="PF01642">
    <property type="entry name" value="MM_CoA_mutase"/>
    <property type="match status" value="1"/>
</dbReference>
<dbReference type="PANTHER" id="PTHR48101:SF1">
    <property type="entry name" value="METHYLMALONYL-COA MUTASE, LARGE SUBUNIT"/>
    <property type="match status" value="1"/>
</dbReference>
<dbReference type="Proteomes" id="UP000005139">
    <property type="component" value="Unassembled WGS sequence"/>
</dbReference>
<name>A1HP34_9FIRM</name>
<dbReference type="Gene3D" id="3.20.20.240">
    <property type="entry name" value="Methylmalonyl-CoA mutase"/>
    <property type="match status" value="1"/>
</dbReference>
<dbReference type="InterPro" id="IPR006098">
    <property type="entry name" value="MMCoA_mutase_a_cat"/>
</dbReference>
<accession>A1HP34</accession>
<dbReference type="NCBIfam" id="TIGR00641">
    <property type="entry name" value="acid_CoA_mut_N"/>
    <property type="match status" value="1"/>
</dbReference>